<organism evidence="1 2">
    <name type="scientific">Rhododendron molle</name>
    <name type="common">Chinese azalea</name>
    <name type="synonym">Azalea mollis</name>
    <dbReference type="NCBI Taxonomy" id="49168"/>
    <lineage>
        <taxon>Eukaryota</taxon>
        <taxon>Viridiplantae</taxon>
        <taxon>Streptophyta</taxon>
        <taxon>Embryophyta</taxon>
        <taxon>Tracheophyta</taxon>
        <taxon>Spermatophyta</taxon>
        <taxon>Magnoliopsida</taxon>
        <taxon>eudicotyledons</taxon>
        <taxon>Gunneridae</taxon>
        <taxon>Pentapetalae</taxon>
        <taxon>asterids</taxon>
        <taxon>Ericales</taxon>
        <taxon>Ericaceae</taxon>
        <taxon>Ericoideae</taxon>
        <taxon>Rhodoreae</taxon>
        <taxon>Rhododendron</taxon>
    </lineage>
</organism>
<sequence length="201" mass="22556">MKLLKVESEAMSQLFPQTLSGLAFHWFLSLDISKRKTWEDIGAAFIPQYSYNSQLKMTTRELESTKMEANESFADFVKRWRAKAALMTERPSERDQLRIISRNLHLDYAKHLVLVQASANFETFFESGLAIEDALQTGVLPREESFSSSTQKAKPRAYSGNSSSLFGNNNYSNTATSGSDASAFNSNRAANVNQVQNAQSF</sequence>
<dbReference type="EMBL" id="CM046390">
    <property type="protein sequence ID" value="KAI8563815.1"/>
    <property type="molecule type" value="Genomic_DNA"/>
</dbReference>
<accession>A0ACC0PE96</accession>
<name>A0ACC0PE96_RHOML</name>
<dbReference type="Proteomes" id="UP001062846">
    <property type="component" value="Chromosome 3"/>
</dbReference>
<evidence type="ECO:0000313" key="2">
    <source>
        <dbReference type="Proteomes" id="UP001062846"/>
    </source>
</evidence>
<comment type="caution">
    <text evidence="1">The sequence shown here is derived from an EMBL/GenBank/DDBJ whole genome shotgun (WGS) entry which is preliminary data.</text>
</comment>
<evidence type="ECO:0000313" key="1">
    <source>
        <dbReference type="EMBL" id="KAI8563815.1"/>
    </source>
</evidence>
<gene>
    <name evidence="1" type="ORF">RHMOL_Rhmol03G0138400</name>
</gene>
<protein>
    <submittedName>
        <fullName evidence="1">Uncharacterized protein</fullName>
    </submittedName>
</protein>
<reference evidence="1" key="1">
    <citation type="submission" date="2022-02" db="EMBL/GenBank/DDBJ databases">
        <title>Plant Genome Project.</title>
        <authorList>
            <person name="Zhang R.-G."/>
        </authorList>
    </citation>
    <scope>NUCLEOTIDE SEQUENCE</scope>
    <source>
        <strain evidence="1">AT1</strain>
    </source>
</reference>
<keyword evidence="2" id="KW-1185">Reference proteome</keyword>
<proteinExistence type="predicted"/>